<accession>A0A1V8T2Q9</accession>
<evidence type="ECO:0000259" key="4">
    <source>
        <dbReference type="Pfam" id="PF08622"/>
    </source>
</evidence>
<dbReference type="InterPro" id="IPR051385">
    <property type="entry name" value="Ceramide-binding_SVF1"/>
</dbReference>
<protein>
    <recommendedName>
        <fullName evidence="8">Survival factor 1</fullName>
    </recommendedName>
</protein>
<dbReference type="PANTHER" id="PTHR47107:SF1">
    <property type="entry name" value="CERAMIDE-BINDING PROTEIN SVF1-RELATED"/>
    <property type="match status" value="1"/>
</dbReference>
<dbReference type="Pfam" id="PF17187">
    <property type="entry name" value="Svf1_C"/>
    <property type="match status" value="1"/>
</dbReference>
<evidence type="ECO:0000313" key="6">
    <source>
        <dbReference type="EMBL" id="OQO05703.1"/>
    </source>
</evidence>
<name>A0A1V8T2Q9_9PEZI</name>
<dbReference type="SUPFAM" id="SSF159245">
    <property type="entry name" value="AttH-like"/>
    <property type="match status" value="1"/>
</dbReference>
<evidence type="ECO:0008006" key="8">
    <source>
        <dbReference type="Google" id="ProtNLM"/>
    </source>
</evidence>
<dbReference type="OrthoDB" id="2590239at2759"/>
<dbReference type="EMBL" id="NAJO01000018">
    <property type="protein sequence ID" value="OQO05703.1"/>
    <property type="molecule type" value="Genomic_DNA"/>
</dbReference>
<sequence>MFSWAKNAVGLTEPVYGSSAVQSVSSQLPPTSPQWTALQKPSLAWEVMSGTNVETKTFYMTSSTGKLGLVQVIYSDVLGIRTTAQFNCKIIDAATATPELWCSDNLDNVKFSADKQGFSATGVSMEISEDGSSYRIKGNVNKSCIVDITFKRSTEGFVAGKDGITSFGTDPAKPWGRMYHKFWPRCEVSGSFITQKGEVDFGGKGAFIHCLQGMKPHFAAARWNFATFHSPSYSAILMEFTTPPSYGESVIAVGGITSTTEVLIAGPQPAVVHNTTAPDSDNEWPEPKNTTFSWKGLDKEGKEVKATLGGDIGKRMDRVDVMGEMPKFVKNIVAGVANTKPYIYQYCPKMTLKLEVDGKVIEEEGQLFMEATFIS</sequence>
<dbReference type="GO" id="GO:0005737">
    <property type="term" value="C:cytoplasm"/>
    <property type="evidence" value="ECO:0007669"/>
    <property type="project" value="UniProtKB-SubCell"/>
</dbReference>
<dbReference type="AlphaFoldDB" id="A0A1V8T2Q9"/>
<keyword evidence="3" id="KW-0963">Cytoplasm</keyword>
<organism evidence="6 7">
    <name type="scientific">Cryoendolithus antarcticus</name>
    <dbReference type="NCBI Taxonomy" id="1507870"/>
    <lineage>
        <taxon>Eukaryota</taxon>
        <taxon>Fungi</taxon>
        <taxon>Dikarya</taxon>
        <taxon>Ascomycota</taxon>
        <taxon>Pezizomycotina</taxon>
        <taxon>Dothideomycetes</taxon>
        <taxon>Dothideomycetidae</taxon>
        <taxon>Cladosporiales</taxon>
        <taxon>Cladosporiaceae</taxon>
        <taxon>Cryoendolithus</taxon>
    </lineage>
</organism>
<evidence type="ECO:0000256" key="2">
    <source>
        <dbReference type="ARBA" id="ARBA00009069"/>
    </source>
</evidence>
<dbReference type="FunCoup" id="A0A1V8T2Q9">
    <property type="interactions" value="187"/>
</dbReference>
<dbReference type="PANTHER" id="PTHR47107">
    <property type="entry name" value="SVF1-LIKE PROTEIN YDR222W-RELATED"/>
    <property type="match status" value="1"/>
</dbReference>
<proteinExistence type="inferred from homology"/>
<dbReference type="InParanoid" id="A0A1V8T2Q9"/>
<dbReference type="STRING" id="1507870.A0A1V8T2Q9"/>
<evidence type="ECO:0000259" key="5">
    <source>
        <dbReference type="Pfam" id="PF17187"/>
    </source>
</evidence>
<evidence type="ECO:0000256" key="3">
    <source>
        <dbReference type="ARBA" id="ARBA00022490"/>
    </source>
</evidence>
<dbReference type="InterPro" id="IPR013931">
    <property type="entry name" value="Svf1-like_N"/>
</dbReference>
<feature type="domain" description="Svf1-like N-terminal" evidence="4">
    <location>
        <begin position="53"/>
        <end position="212"/>
    </location>
</feature>
<dbReference type="Pfam" id="PF08622">
    <property type="entry name" value="Svf1"/>
    <property type="match status" value="1"/>
</dbReference>
<comment type="caution">
    <text evidence="6">The sequence shown here is derived from an EMBL/GenBank/DDBJ whole genome shotgun (WGS) entry which is preliminary data.</text>
</comment>
<evidence type="ECO:0000256" key="1">
    <source>
        <dbReference type="ARBA" id="ARBA00004496"/>
    </source>
</evidence>
<reference evidence="7" key="1">
    <citation type="submission" date="2017-03" db="EMBL/GenBank/DDBJ databases">
        <title>Genomes of endolithic fungi from Antarctica.</title>
        <authorList>
            <person name="Coleine C."/>
            <person name="Masonjones S."/>
            <person name="Stajich J.E."/>
        </authorList>
    </citation>
    <scope>NUCLEOTIDE SEQUENCE [LARGE SCALE GENOMIC DNA]</scope>
    <source>
        <strain evidence="7">CCFEE 5527</strain>
    </source>
</reference>
<feature type="domain" description="Svf1-like C-terminal" evidence="5">
    <location>
        <begin position="214"/>
        <end position="375"/>
    </location>
</feature>
<gene>
    <name evidence="6" type="ORF">B0A48_09796</name>
</gene>
<dbReference type="Proteomes" id="UP000192596">
    <property type="component" value="Unassembled WGS sequence"/>
</dbReference>
<dbReference type="GO" id="GO:0006979">
    <property type="term" value="P:response to oxidative stress"/>
    <property type="evidence" value="ECO:0007669"/>
    <property type="project" value="InterPro"/>
</dbReference>
<keyword evidence="7" id="KW-1185">Reference proteome</keyword>
<dbReference type="InterPro" id="IPR033394">
    <property type="entry name" value="Svf1-like_C"/>
</dbReference>
<comment type="subcellular location">
    <subcellularLocation>
        <location evidence="1">Cytoplasm</location>
    </subcellularLocation>
</comment>
<comment type="similarity">
    <text evidence="2">Belongs to the SVF1 family.</text>
</comment>
<evidence type="ECO:0000313" key="7">
    <source>
        <dbReference type="Proteomes" id="UP000192596"/>
    </source>
</evidence>